<proteinExistence type="predicted"/>
<protein>
    <submittedName>
        <fullName evidence="1">Uncharacterized protein</fullName>
    </submittedName>
</protein>
<gene>
    <name evidence="1" type="ORF">MtrunA17_Chr3g0120301</name>
</gene>
<reference evidence="1" key="1">
    <citation type="journal article" date="2018" name="Nat. Plants">
        <title>Whole-genome landscape of Medicago truncatula symbiotic genes.</title>
        <authorList>
            <person name="Pecrix Y."/>
            <person name="Gamas P."/>
            <person name="Carrere S."/>
        </authorList>
    </citation>
    <scope>NUCLEOTIDE SEQUENCE</scope>
    <source>
        <tissue evidence="1">Leaves</tissue>
    </source>
</reference>
<accession>A0A396IY71</accession>
<organism evidence="1">
    <name type="scientific">Medicago truncatula</name>
    <name type="common">Barrel medic</name>
    <name type="synonym">Medicago tribuloides</name>
    <dbReference type="NCBI Taxonomy" id="3880"/>
    <lineage>
        <taxon>Eukaryota</taxon>
        <taxon>Viridiplantae</taxon>
        <taxon>Streptophyta</taxon>
        <taxon>Embryophyta</taxon>
        <taxon>Tracheophyta</taxon>
        <taxon>Spermatophyta</taxon>
        <taxon>Magnoliopsida</taxon>
        <taxon>eudicotyledons</taxon>
        <taxon>Gunneridae</taxon>
        <taxon>Pentapetalae</taxon>
        <taxon>rosids</taxon>
        <taxon>fabids</taxon>
        <taxon>Fabales</taxon>
        <taxon>Fabaceae</taxon>
        <taxon>Papilionoideae</taxon>
        <taxon>50 kb inversion clade</taxon>
        <taxon>NPAAA clade</taxon>
        <taxon>Hologalegina</taxon>
        <taxon>IRL clade</taxon>
        <taxon>Trifolieae</taxon>
        <taxon>Medicago</taxon>
    </lineage>
</organism>
<dbReference type="Proteomes" id="UP000265566">
    <property type="component" value="Chromosome 3"/>
</dbReference>
<dbReference type="AlphaFoldDB" id="A0A396IY71"/>
<dbReference type="EMBL" id="PSQE01000003">
    <property type="protein sequence ID" value="RHN69025.1"/>
    <property type="molecule type" value="Genomic_DNA"/>
</dbReference>
<name>A0A396IY71_MEDTR</name>
<sequence length="67" mass="7156">MARKLVVSVLSKVVGVRREARDLLRMGFDTRPSDGPKLLAEVGELGFIMVDSGGKVEAGVVLVAMEV</sequence>
<evidence type="ECO:0000313" key="1">
    <source>
        <dbReference type="EMBL" id="RHN69025.1"/>
    </source>
</evidence>
<comment type="caution">
    <text evidence="1">The sequence shown here is derived from an EMBL/GenBank/DDBJ whole genome shotgun (WGS) entry which is preliminary data.</text>
</comment>
<dbReference type="Gramene" id="rna17451">
    <property type="protein sequence ID" value="RHN69025.1"/>
    <property type="gene ID" value="gene17451"/>
</dbReference>